<sequence length="38" mass="4468">MVDLTKYTLNFTDNFIVLLSKSFSEASKNKILLEYAYF</sequence>
<dbReference type="Proteomes" id="UP000186230">
    <property type="component" value="Chromosome"/>
</dbReference>
<name>A0A1L7I9U0_9FLAO</name>
<gene>
    <name evidence="1" type="ORF">GRFL_3260</name>
</gene>
<dbReference type="KEGG" id="gfl:GRFL_3260"/>
<dbReference type="EMBL" id="CP016359">
    <property type="protein sequence ID" value="APU69984.1"/>
    <property type="molecule type" value="Genomic_DNA"/>
</dbReference>
<reference evidence="1 2" key="1">
    <citation type="submission" date="2016-07" db="EMBL/GenBank/DDBJ databases">
        <title>Multi-omics approach to identify versatile polysaccharide utilization systems of a marine flavobacterium Gramella flava.</title>
        <authorList>
            <person name="Tang K."/>
        </authorList>
    </citation>
    <scope>NUCLEOTIDE SEQUENCE [LARGE SCALE GENOMIC DNA]</scope>
    <source>
        <strain evidence="1 2">JLT2011</strain>
    </source>
</reference>
<dbReference type="STRING" id="1229726.GRFL_3260"/>
<protein>
    <submittedName>
        <fullName evidence="1">Uncharacterized protein</fullName>
    </submittedName>
</protein>
<evidence type="ECO:0000313" key="2">
    <source>
        <dbReference type="Proteomes" id="UP000186230"/>
    </source>
</evidence>
<organism evidence="1 2">
    <name type="scientific">Christiangramia flava JLT2011</name>
    <dbReference type="NCBI Taxonomy" id="1229726"/>
    <lineage>
        <taxon>Bacteria</taxon>
        <taxon>Pseudomonadati</taxon>
        <taxon>Bacteroidota</taxon>
        <taxon>Flavobacteriia</taxon>
        <taxon>Flavobacteriales</taxon>
        <taxon>Flavobacteriaceae</taxon>
        <taxon>Christiangramia</taxon>
    </lineage>
</organism>
<dbReference type="AlphaFoldDB" id="A0A1L7I9U0"/>
<proteinExistence type="predicted"/>
<accession>A0A1L7I9U0</accession>
<evidence type="ECO:0000313" key="1">
    <source>
        <dbReference type="EMBL" id="APU69984.1"/>
    </source>
</evidence>
<keyword evidence="2" id="KW-1185">Reference proteome</keyword>